<dbReference type="GO" id="GO:0008017">
    <property type="term" value="F:microtubule binding"/>
    <property type="evidence" value="ECO:0007669"/>
    <property type="project" value="InterPro"/>
</dbReference>
<name>A0A8J2S9R3_9STRA</name>
<feature type="compositionally biased region" description="Pro residues" evidence="2">
    <location>
        <begin position="512"/>
        <end position="521"/>
    </location>
</feature>
<organism evidence="4 5">
    <name type="scientific">Pelagomonas calceolata</name>
    <dbReference type="NCBI Taxonomy" id="35677"/>
    <lineage>
        <taxon>Eukaryota</taxon>
        <taxon>Sar</taxon>
        <taxon>Stramenopiles</taxon>
        <taxon>Ochrophyta</taxon>
        <taxon>Pelagophyceae</taxon>
        <taxon>Pelagomonadales</taxon>
        <taxon>Pelagomonadaceae</taxon>
        <taxon>Pelagomonas</taxon>
    </lineage>
</organism>
<dbReference type="SMART" id="SM01051">
    <property type="entry name" value="CAMSAP_CKK"/>
    <property type="match status" value="1"/>
</dbReference>
<dbReference type="PANTHER" id="PTHR21595:SF0">
    <property type="entry name" value="PATRONIN"/>
    <property type="match status" value="1"/>
</dbReference>
<feature type="region of interest" description="Disordered" evidence="2">
    <location>
        <begin position="620"/>
        <end position="640"/>
    </location>
</feature>
<dbReference type="Proteomes" id="UP000789595">
    <property type="component" value="Unassembled WGS sequence"/>
</dbReference>
<feature type="region of interest" description="Disordered" evidence="2">
    <location>
        <begin position="348"/>
        <end position="529"/>
    </location>
</feature>
<gene>
    <name evidence="4" type="ORF">PECAL_2P01690</name>
</gene>
<evidence type="ECO:0000256" key="2">
    <source>
        <dbReference type="SAM" id="MobiDB-lite"/>
    </source>
</evidence>
<proteinExistence type="predicted"/>
<dbReference type="InterPro" id="IPR011033">
    <property type="entry name" value="PRC_barrel-like_sf"/>
</dbReference>
<dbReference type="Gene3D" id="3.10.20.360">
    <property type="entry name" value="CKK domain"/>
    <property type="match status" value="1"/>
</dbReference>
<dbReference type="OrthoDB" id="2125658at2759"/>
<dbReference type="InterPro" id="IPR014797">
    <property type="entry name" value="CKK_CAMSAP"/>
</dbReference>
<dbReference type="SUPFAM" id="SSF50346">
    <property type="entry name" value="PRC-barrel domain"/>
    <property type="match status" value="1"/>
</dbReference>
<sequence>MYADAQSYPTIPEAVTPLAACAAWAEAFVAAPDDAAVDEEALRAPERFAAAVAAAHRGADEGVEAAVARQPALRLMARPVELKSAAADDERWLLPQLSGLVAALRGGAGCVLVATATDALCVGLARRPVADEDAEDDGAEAPLRSVCFDPRPRPALAQRTPAALHFTSSKALQLHVLALLTAETDDRRATLGVVVSGARRDASRLALLERDAAAIRRAEKKRAIERQRAEIEQLRRALRPAAQAAATRSGDGEQFVAFGERLYAELRGAALDAGAASPLEAATRAYEAAAARPLTGAAARLLASADGDDFLRAGAALYAAARAAAAPSASSSFAASSVASFATTAASVADAPPEPPFATSASFAPPEPPRPVPAAAAPPADDAADRRSTAATDGGSEAPGDDDAPPPLRLDADEGDDRLDVPTPFRGGATPLSEAADATGGDDDDVLLQSAAPPRAAAASPEGLVVDVGAADRRPLVASYGSDSEDGAAAEPPPRVPPAGWAAEYDMGAAARPPPARPAPPAARRRSGGDVVEVDLFDDAAPDAAARKQRMERFQQMREKRARAMDESRPASCHRAFFLPVFTGATPPARPSPGAWFLTGRKHRRRRLEKEHHAALRAGGFAHNADASKPTPSKRAGPPPVGRGRLCNAKTLANALQQICLAGPHCADRLAAALASLKASPADHHVVVLKDDGVRTFRGVYAVGRGGACEKIHGRGPARFAEADVATFLKFNSARRAFVKLPSRSFSLTTDAVMLSASVLPKNKPVLY</sequence>
<comment type="caution">
    <text evidence="4">The sequence shown here is derived from an EMBL/GenBank/DDBJ whole genome shotgun (WGS) entry which is preliminary data.</text>
</comment>
<dbReference type="AlphaFoldDB" id="A0A8J2S9R3"/>
<feature type="coiled-coil region" evidence="1">
    <location>
        <begin position="217"/>
        <end position="244"/>
    </location>
</feature>
<keyword evidence="5" id="KW-1185">Reference proteome</keyword>
<evidence type="ECO:0000259" key="3">
    <source>
        <dbReference type="PROSITE" id="PS51508"/>
    </source>
</evidence>
<dbReference type="InterPro" id="IPR032940">
    <property type="entry name" value="CAMSAP"/>
</dbReference>
<dbReference type="InterPro" id="IPR038209">
    <property type="entry name" value="CKK_dom_sf"/>
</dbReference>
<dbReference type="GO" id="GO:0005516">
    <property type="term" value="F:calmodulin binding"/>
    <property type="evidence" value="ECO:0007669"/>
    <property type="project" value="InterPro"/>
</dbReference>
<evidence type="ECO:0000313" key="4">
    <source>
        <dbReference type="EMBL" id="CAH0367160.1"/>
    </source>
</evidence>
<reference evidence="4" key="1">
    <citation type="submission" date="2021-11" db="EMBL/GenBank/DDBJ databases">
        <authorList>
            <consortium name="Genoscope - CEA"/>
            <person name="William W."/>
        </authorList>
    </citation>
    <scope>NUCLEOTIDE SEQUENCE</scope>
</reference>
<feature type="compositionally biased region" description="Low complexity" evidence="2">
    <location>
        <begin position="450"/>
        <end position="461"/>
    </location>
</feature>
<evidence type="ECO:0000256" key="1">
    <source>
        <dbReference type="SAM" id="Coils"/>
    </source>
</evidence>
<dbReference type="Pfam" id="PF08683">
    <property type="entry name" value="CAMSAP_CKK"/>
    <property type="match status" value="1"/>
</dbReference>
<feature type="compositionally biased region" description="Low complexity" evidence="2">
    <location>
        <begin position="389"/>
        <end position="398"/>
    </location>
</feature>
<keyword evidence="1" id="KW-0175">Coiled coil</keyword>
<evidence type="ECO:0000313" key="5">
    <source>
        <dbReference type="Proteomes" id="UP000789595"/>
    </source>
</evidence>
<dbReference type="EMBL" id="CAKKNE010000002">
    <property type="protein sequence ID" value="CAH0367160.1"/>
    <property type="molecule type" value="Genomic_DNA"/>
</dbReference>
<dbReference type="PROSITE" id="PS51508">
    <property type="entry name" value="CKK"/>
    <property type="match status" value="1"/>
</dbReference>
<dbReference type="PANTHER" id="PTHR21595">
    <property type="entry name" value="PATRONIN"/>
    <property type="match status" value="1"/>
</dbReference>
<accession>A0A8J2S9R3</accession>
<protein>
    <recommendedName>
        <fullName evidence="3">CKK domain-containing protein</fullName>
    </recommendedName>
</protein>
<feature type="domain" description="CKK" evidence="3">
    <location>
        <begin position="636"/>
        <end position="768"/>
    </location>
</feature>
<feature type="compositionally biased region" description="Low complexity" evidence="2">
    <location>
        <begin position="348"/>
        <end position="364"/>
    </location>
</feature>